<dbReference type="Gene3D" id="3.40.630.30">
    <property type="match status" value="1"/>
</dbReference>
<dbReference type="RefSeq" id="WP_118334882.1">
    <property type="nucleotide sequence ID" value="NZ_AP025567.1"/>
</dbReference>
<dbReference type="GO" id="GO:0016747">
    <property type="term" value="F:acyltransferase activity, transferring groups other than amino-acyl groups"/>
    <property type="evidence" value="ECO:0007669"/>
    <property type="project" value="InterPro"/>
</dbReference>
<dbReference type="AlphaFoldDB" id="A0A415E3N9"/>
<dbReference type="EMBL" id="QRMS01000002">
    <property type="protein sequence ID" value="RHJ88266.1"/>
    <property type="molecule type" value="Genomic_DNA"/>
</dbReference>
<dbReference type="PROSITE" id="PS51186">
    <property type="entry name" value="GNAT"/>
    <property type="match status" value="1"/>
</dbReference>
<evidence type="ECO:0000259" key="1">
    <source>
        <dbReference type="PROSITE" id="PS51186"/>
    </source>
</evidence>
<sequence>MIILETPRTYLRKIQRDDFEAICFILQDIDVMYAWEHAFSDEEVIQWIEENIMRYDRDGYSYWAVIEKASDELIGVTGLITEQADNEVCIGVGYIYNKSYWGKGFAIETASACLDYAFHVLHLNEITAQIRPDNEASRNVAVKLGMTVKKRYVRHYKNKEIPHFLYSRTK</sequence>
<organism evidence="2 3">
    <name type="scientific">Emergencia timonensis</name>
    <dbReference type="NCBI Taxonomy" id="1776384"/>
    <lineage>
        <taxon>Bacteria</taxon>
        <taxon>Bacillati</taxon>
        <taxon>Bacillota</taxon>
        <taxon>Clostridia</taxon>
        <taxon>Peptostreptococcales</taxon>
        <taxon>Anaerovoracaceae</taxon>
        <taxon>Emergencia</taxon>
    </lineage>
</organism>
<name>A0A415E3N9_9FIRM</name>
<gene>
    <name evidence="2" type="ORF">DW099_07600</name>
</gene>
<keyword evidence="2" id="KW-0808">Transferase</keyword>
<dbReference type="OrthoDB" id="9785602at2"/>
<dbReference type="STRING" id="1776384.GCA_900086585_03855"/>
<evidence type="ECO:0000313" key="2">
    <source>
        <dbReference type="EMBL" id="RHJ88266.1"/>
    </source>
</evidence>
<dbReference type="SUPFAM" id="SSF55729">
    <property type="entry name" value="Acyl-CoA N-acyltransferases (Nat)"/>
    <property type="match status" value="1"/>
</dbReference>
<protein>
    <submittedName>
        <fullName evidence="2">N-acetyltransferase</fullName>
    </submittedName>
</protein>
<dbReference type="PANTHER" id="PTHR43792">
    <property type="entry name" value="GNAT FAMILY, PUTATIVE (AFU_ORTHOLOGUE AFUA_3G00765)-RELATED-RELATED"/>
    <property type="match status" value="1"/>
</dbReference>
<dbReference type="InterPro" id="IPR000182">
    <property type="entry name" value="GNAT_dom"/>
</dbReference>
<dbReference type="InterPro" id="IPR051531">
    <property type="entry name" value="N-acetyltransferase"/>
</dbReference>
<dbReference type="PANTHER" id="PTHR43792:SF1">
    <property type="entry name" value="N-ACETYLTRANSFERASE DOMAIN-CONTAINING PROTEIN"/>
    <property type="match status" value="1"/>
</dbReference>
<dbReference type="InterPro" id="IPR016181">
    <property type="entry name" value="Acyl_CoA_acyltransferase"/>
</dbReference>
<dbReference type="Proteomes" id="UP000284841">
    <property type="component" value="Unassembled WGS sequence"/>
</dbReference>
<reference evidence="2 3" key="1">
    <citation type="submission" date="2018-08" db="EMBL/GenBank/DDBJ databases">
        <title>A genome reference for cultivated species of the human gut microbiota.</title>
        <authorList>
            <person name="Zou Y."/>
            <person name="Xue W."/>
            <person name="Luo G."/>
        </authorList>
    </citation>
    <scope>NUCLEOTIDE SEQUENCE [LARGE SCALE GENOMIC DNA]</scope>
    <source>
        <strain evidence="2 3">AM07-24</strain>
    </source>
</reference>
<feature type="domain" description="N-acetyltransferase" evidence="1">
    <location>
        <begin position="9"/>
        <end position="170"/>
    </location>
</feature>
<dbReference type="Pfam" id="PF13302">
    <property type="entry name" value="Acetyltransf_3"/>
    <property type="match status" value="1"/>
</dbReference>
<evidence type="ECO:0000313" key="3">
    <source>
        <dbReference type="Proteomes" id="UP000284841"/>
    </source>
</evidence>
<accession>A0A415E3N9</accession>
<proteinExistence type="predicted"/>
<keyword evidence="3" id="KW-1185">Reference proteome</keyword>
<comment type="caution">
    <text evidence="2">The sequence shown here is derived from an EMBL/GenBank/DDBJ whole genome shotgun (WGS) entry which is preliminary data.</text>
</comment>